<dbReference type="PROSITE" id="PS01055">
    <property type="entry name" value="DNA_LIGASE_N1"/>
    <property type="match status" value="1"/>
</dbReference>
<dbReference type="Gene3D" id="2.40.50.140">
    <property type="entry name" value="Nucleic acid-binding proteins"/>
    <property type="match status" value="1"/>
</dbReference>
<dbReference type="SUPFAM" id="SSF47781">
    <property type="entry name" value="RuvA domain 2-like"/>
    <property type="match status" value="1"/>
</dbReference>
<sequence length="560" mass="61841">MAKWGWLLVLMVCGSTSAACPVWSTARADEEIARLSGQITQWNDAYWSQGASGVNDAVYDQLSARLAQWRRCFGKDASAELAPPLLEKGVVHPVAHTGVKKLPDAAALSGWMKGKSALWIQPKVDGVAVTLVYRAGKLVQAISRGDGLKGEDWTARVRLIPAVPQTVTGELANSVLQGELFLRRDGHIQKQMGGMNARAKVAGAMMRKSTPASLQALSLFVWAWPDGPKNMNQRLTLLRDAGFDWVSQYTLPVTTVAQVTAQREHWFSSPLPFVTDGVVVRAASEPSGKHWLPGQENWIVAWKYAPVAQLAEVKAVNFTVGRTGKIAVVAQLEPVQLDDKRVQRVNIGSVNRWKHLDLAPGDQVQVSLAGQGIPRIDSVVWRSAERHKPEPPVARFTPLTCYFSTPECEAQFLSRLVWSSSPHALDIDSIGAATWQTLHRAHHFNHLFSWLALTQEQLQATPGLTAVRGAQLWHRFNLARSQPFRRWIAAMGIPLSQETLNSIADINWVQLVAKSESDWRTLPGTGAQRATQIRQWLRNEATGQLATWLSEQKIAGFSAQ</sequence>
<gene>
    <name evidence="7 10" type="primary">ligB</name>
    <name evidence="10" type="ORF">GTGU_03942</name>
</gene>
<reference evidence="11" key="1">
    <citation type="submission" date="2014-05" db="EMBL/GenBank/DDBJ databases">
        <title>ATOL: Assembling a taxonomically balanced genome-scale reconstruction of the evolutionary history of the Enterobacteriaceae.</title>
        <authorList>
            <person name="Plunkett G. III"/>
            <person name="Neeno-Eckwall E.C."/>
            <person name="Glasner J.D."/>
            <person name="Perna N.T."/>
        </authorList>
    </citation>
    <scope>NUCLEOTIDE SEQUENCE [LARGE SCALE GENOMIC DNA]</scope>
    <source>
        <strain evidence="11">ATCC 49490</strain>
    </source>
</reference>
<feature type="active site" description="N6-AMP-lysine intermediate" evidence="7">
    <location>
        <position position="123"/>
    </location>
</feature>
<dbReference type="FunFam" id="3.30.470.30:FF:000007">
    <property type="entry name" value="DNA ligase B"/>
    <property type="match status" value="1"/>
</dbReference>
<evidence type="ECO:0000256" key="2">
    <source>
        <dbReference type="ARBA" id="ARBA00022705"/>
    </source>
</evidence>
<dbReference type="EC" id="6.5.1.2" evidence="7"/>
<dbReference type="HAMAP" id="MF_01587">
    <property type="entry name" value="DNA_ligase_B"/>
    <property type="match status" value="1"/>
</dbReference>
<dbReference type="NCBIfam" id="NF005987">
    <property type="entry name" value="PRK08097.1"/>
    <property type="match status" value="1"/>
</dbReference>
<dbReference type="EMBL" id="JMTB01000113">
    <property type="protein sequence ID" value="KFB99826.1"/>
    <property type="molecule type" value="Genomic_DNA"/>
</dbReference>
<dbReference type="Gene3D" id="3.30.470.30">
    <property type="entry name" value="DNA ligase/mRNA capping enzyme"/>
    <property type="match status" value="1"/>
</dbReference>
<evidence type="ECO:0000259" key="9">
    <source>
        <dbReference type="SMART" id="SM00532"/>
    </source>
</evidence>
<dbReference type="PANTHER" id="PTHR47810">
    <property type="entry name" value="DNA LIGASE"/>
    <property type="match status" value="1"/>
</dbReference>
<dbReference type="SMART" id="SM00532">
    <property type="entry name" value="LIGANc"/>
    <property type="match status" value="1"/>
</dbReference>
<dbReference type="PANTHER" id="PTHR47810:SF1">
    <property type="entry name" value="DNA LIGASE B"/>
    <property type="match status" value="1"/>
</dbReference>
<evidence type="ECO:0000256" key="8">
    <source>
        <dbReference type="SAM" id="SignalP"/>
    </source>
</evidence>
<evidence type="ECO:0000256" key="7">
    <source>
        <dbReference type="HAMAP-Rule" id="MF_01587"/>
    </source>
</evidence>
<feature type="chain" id="PRO_5001786167" description="DNA ligase B" evidence="8">
    <location>
        <begin position="19"/>
        <end position="560"/>
    </location>
</feature>
<keyword evidence="2 7" id="KW-0235">DNA replication</keyword>
<dbReference type="InterPro" id="IPR013839">
    <property type="entry name" value="DNAligase_adenylation"/>
</dbReference>
<dbReference type="FunFam" id="2.40.50.140:FF:000139">
    <property type="entry name" value="DNA ligase B"/>
    <property type="match status" value="1"/>
</dbReference>
<dbReference type="GO" id="GO:0006281">
    <property type="term" value="P:DNA repair"/>
    <property type="evidence" value="ECO:0007669"/>
    <property type="project" value="UniProtKB-KW"/>
</dbReference>
<dbReference type="Proteomes" id="UP000028630">
    <property type="component" value="Unassembled WGS sequence"/>
</dbReference>
<evidence type="ECO:0000313" key="11">
    <source>
        <dbReference type="Proteomes" id="UP000028630"/>
    </source>
</evidence>
<keyword evidence="3 7" id="KW-0227">DNA damage</keyword>
<keyword evidence="8" id="KW-0732">Signal</keyword>
<accession>A0A084ZQT2</accession>
<dbReference type="GO" id="GO:0006260">
    <property type="term" value="P:DNA replication"/>
    <property type="evidence" value="ECO:0007669"/>
    <property type="project" value="UniProtKB-KW"/>
</dbReference>
<organism evidence="10 11">
    <name type="scientific">Trabulsiella guamensis ATCC 49490</name>
    <dbReference type="NCBI Taxonomy" id="1005994"/>
    <lineage>
        <taxon>Bacteria</taxon>
        <taxon>Pseudomonadati</taxon>
        <taxon>Pseudomonadota</taxon>
        <taxon>Gammaproteobacteria</taxon>
        <taxon>Enterobacterales</taxon>
        <taxon>Enterobacteriaceae</taxon>
        <taxon>Trabulsiella</taxon>
    </lineage>
</organism>
<evidence type="ECO:0000256" key="4">
    <source>
        <dbReference type="ARBA" id="ARBA00023027"/>
    </source>
</evidence>
<keyword evidence="4 7" id="KW-0520">NAD</keyword>
<dbReference type="AlphaFoldDB" id="A0A084ZQT2"/>
<evidence type="ECO:0000313" key="10">
    <source>
        <dbReference type="EMBL" id="KFB99826.1"/>
    </source>
</evidence>
<dbReference type="GO" id="GO:0003911">
    <property type="term" value="F:DNA ligase (NAD+) activity"/>
    <property type="evidence" value="ECO:0007669"/>
    <property type="project" value="UniProtKB-UniRule"/>
</dbReference>
<keyword evidence="5 7" id="KW-0234">DNA repair</keyword>
<dbReference type="SUPFAM" id="SSF56091">
    <property type="entry name" value="DNA ligase/mRNA capping enzyme, catalytic domain"/>
    <property type="match status" value="1"/>
</dbReference>
<dbReference type="eggNOG" id="COG0272">
    <property type="taxonomic scope" value="Bacteria"/>
</dbReference>
<comment type="catalytic activity">
    <reaction evidence="6 7">
        <text>NAD(+) + (deoxyribonucleotide)n-3'-hydroxyl + 5'-phospho-(deoxyribonucleotide)m = (deoxyribonucleotide)n+m + AMP + beta-nicotinamide D-nucleotide.</text>
        <dbReference type="EC" id="6.5.1.2"/>
    </reaction>
</comment>
<comment type="caution">
    <text evidence="10">The sequence shown here is derived from an EMBL/GenBank/DDBJ whole genome shotgun (WGS) entry which is preliminary data.</text>
</comment>
<feature type="signal peptide" evidence="8">
    <location>
        <begin position="1"/>
        <end position="18"/>
    </location>
</feature>
<feature type="domain" description="NAD-dependent DNA ligase N-terminal" evidence="9">
    <location>
        <begin position="27"/>
        <end position="424"/>
    </location>
</feature>
<dbReference type="SUPFAM" id="SSF50249">
    <property type="entry name" value="Nucleic acid-binding proteins"/>
    <property type="match status" value="1"/>
</dbReference>
<dbReference type="InterPro" id="IPR020923">
    <property type="entry name" value="DNA_ligase_B"/>
</dbReference>
<comment type="similarity">
    <text evidence="7">Belongs to the NAD-dependent DNA ligase family. LigB subfamily.</text>
</comment>
<keyword evidence="11" id="KW-1185">Reference proteome</keyword>
<protein>
    <recommendedName>
        <fullName evidence="7">DNA ligase B</fullName>
        <ecNumber evidence="7">6.5.1.2</ecNumber>
    </recommendedName>
    <alternativeName>
        <fullName evidence="7">Polydeoxyribonucleotide synthase [NAD(+)] B</fullName>
    </alternativeName>
</protein>
<dbReference type="PROSITE" id="PS51257">
    <property type="entry name" value="PROKAR_LIPOPROTEIN"/>
    <property type="match status" value="1"/>
</dbReference>
<evidence type="ECO:0000256" key="1">
    <source>
        <dbReference type="ARBA" id="ARBA00022598"/>
    </source>
</evidence>
<dbReference type="InterPro" id="IPR004150">
    <property type="entry name" value="NAD_DNA_ligase_OB"/>
</dbReference>
<evidence type="ECO:0000256" key="3">
    <source>
        <dbReference type="ARBA" id="ARBA00022763"/>
    </source>
</evidence>
<comment type="function">
    <text evidence="7">Catalyzes the formation of phosphodiester linkages between 5'-phosphoryl and 3'-hydroxyl groups in double-stranded DNA using NAD as a coenzyme and as the energy source for the reaction.</text>
</comment>
<dbReference type="Pfam" id="PF03120">
    <property type="entry name" value="OB_DNA_ligase"/>
    <property type="match status" value="1"/>
</dbReference>
<dbReference type="Pfam" id="PF01653">
    <property type="entry name" value="DNA_ligase_aden"/>
    <property type="match status" value="1"/>
</dbReference>
<dbReference type="InterPro" id="IPR018239">
    <property type="entry name" value="DNA_ligase_AS"/>
</dbReference>
<evidence type="ECO:0000256" key="6">
    <source>
        <dbReference type="ARBA" id="ARBA00034005"/>
    </source>
</evidence>
<dbReference type="RefSeq" id="WP_038161118.1">
    <property type="nucleotide sequence ID" value="NZ_JMTB01000113.1"/>
</dbReference>
<evidence type="ECO:0000256" key="5">
    <source>
        <dbReference type="ARBA" id="ARBA00023204"/>
    </source>
</evidence>
<dbReference type="OrthoDB" id="9759736at2"/>
<proteinExistence type="inferred from homology"/>
<dbReference type="InterPro" id="IPR010994">
    <property type="entry name" value="RuvA_2-like"/>
</dbReference>
<keyword evidence="1 7" id="KW-0436">Ligase</keyword>
<dbReference type="Gene3D" id="1.10.287.610">
    <property type="entry name" value="Helix hairpin bin"/>
    <property type="match status" value="1"/>
</dbReference>
<name>A0A084ZQT2_9ENTR</name>
<dbReference type="InterPro" id="IPR050326">
    <property type="entry name" value="NAD_dep_DNA_ligaseB"/>
</dbReference>
<dbReference type="InterPro" id="IPR012340">
    <property type="entry name" value="NA-bd_OB-fold"/>
</dbReference>
<dbReference type="InterPro" id="IPR013840">
    <property type="entry name" value="DNAligase_N"/>
</dbReference>